<sequence>MPKIMPLIWAGRAVAVTLVALTFTGTIPSGSFLFWLLFALAAGLVLLGGGWRKRR</sequence>
<accession>A0A8J6J7M9</accession>
<evidence type="ECO:0000313" key="2">
    <source>
        <dbReference type="EMBL" id="MBC5721423.1"/>
    </source>
</evidence>
<comment type="caution">
    <text evidence="2">The sequence shown here is derived from an EMBL/GenBank/DDBJ whole genome shotgun (WGS) entry which is preliminary data.</text>
</comment>
<proteinExistence type="predicted"/>
<organism evidence="2 3">
    <name type="scientific">Flintibacter hominis</name>
    <dbReference type="NCBI Taxonomy" id="2763048"/>
    <lineage>
        <taxon>Bacteria</taxon>
        <taxon>Bacillati</taxon>
        <taxon>Bacillota</taxon>
        <taxon>Clostridia</taxon>
        <taxon>Eubacteriales</taxon>
        <taxon>Flintibacter</taxon>
    </lineage>
</organism>
<reference evidence="2" key="1">
    <citation type="submission" date="2020-08" db="EMBL/GenBank/DDBJ databases">
        <title>Genome public.</title>
        <authorList>
            <person name="Liu C."/>
            <person name="Sun Q."/>
        </authorList>
    </citation>
    <scope>NUCLEOTIDE SEQUENCE</scope>
    <source>
        <strain evidence="2">NSJ-23</strain>
    </source>
</reference>
<gene>
    <name evidence="2" type="ORF">H8S11_01100</name>
</gene>
<evidence type="ECO:0000313" key="3">
    <source>
        <dbReference type="Proteomes" id="UP000628736"/>
    </source>
</evidence>
<name>A0A8J6J7M9_9FIRM</name>
<evidence type="ECO:0000256" key="1">
    <source>
        <dbReference type="SAM" id="Phobius"/>
    </source>
</evidence>
<dbReference type="Proteomes" id="UP000628736">
    <property type="component" value="Unassembled WGS sequence"/>
</dbReference>
<dbReference type="AlphaFoldDB" id="A0A8J6J7M9"/>
<keyword evidence="1" id="KW-1133">Transmembrane helix</keyword>
<dbReference type="EMBL" id="JACOPO010000001">
    <property type="protein sequence ID" value="MBC5721423.1"/>
    <property type="molecule type" value="Genomic_DNA"/>
</dbReference>
<keyword evidence="1" id="KW-0472">Membrane</keyword>
<feature type="transmembrane region" description="Helical" evidence="1">
    <location>
        <begin position="32"/>
        <end position="51"/>
    </location>
</feature>
<keyword evidence="3" id="KW-1185">Reference proteome</keyword>
<protein>
    <submittedName>
        <fullName evidence="2">Uncharacterized protein</fullName>
    </submittedName>
</protein>
<keyword evidence="1" id="KW-0812">Transmembrane</keyword>
<dbReference type="RefSeq" id="WP_186851898.1">
    <property type="nucleotide sequence ID" value="NZ_JACOPO010000001.1"/>
</dbReference>